<gene>
    <name evidence="2" type="ORF">SAMN02583745_02471</name>
</gene>
<evidence type="ECO:0000313" key="2">
    <source>
        <dbReference type="EMBL" id="SET47150.1"/>
    </source>
</evidence>
<keyword evidence="3" id="KW-1185">Reference proteome</keyword>
<feature type="transmembrane region" description="Helical" evidence="1">
    <location>
        <begin position="83"/>
        <end position="103"/>
    </location>
</feature>
<accession>A0A1I0EP88</accession>
<feature type="transmembrane region" description="Helical" evidence="1">
    <location>
        <begin position="228"/>
        <end position="246"/>
    </location>
</feature>
<feature type="transmembrane region" description="Helical" evidence="1">
    <location>
        <begin position="21"/>
        <end position="44"/>
    </location>
</feature>
<sequence>MNNVQTFLNMDNEFNFQRLKCILAALTCFVGLWFILEPLIVNYYTLQSGYSYLALIRLAVIVFISNAFFLIPQVIEQNKLIPYLKVFVTASLIALLGSSLFWHRILIESTSYINYVLLALGFLVINMILLPYGQLWVRNLNPFKNYTELAFIAWQNYIQIAVFKLSALFLIPIISLGLSVLIKDTETNITNIQIFLGVLILCIIILSTTVKNIIILKLLSFQFFTMRIILIISCAVLTLLLLTYLISPNLDYSDASVISWQLLTITILITAQASLNRITSDNNFANKTSLKLLFCSAVFCMALFSFIQIVLIFQSETFLFLDHAAIARLTLTVLTAIFTIPYAIIFLFSLLIKPNKLIDRYQNSQSHALNSFQAKNSNQNIMWLRQLVIIKKIEIVNIIGSLSIVIVLYLLMNPFYTLNSFIANYHVERLLTGKTEIKFFDYRLLTVELGKEGKEAYATILDKAKAAGYKDIDLLENKLNQNQYEGNEAIYERLEDELSLVEYYKNDIFKDIDVFPKDTVIDNKTMQALRQYIQEYFYLDFCQYHPKFPETPLESKCTIHKLTIDNQNPNRVIYAITNLTPKLKDRMLQKTIFVQINDKGVATALDSAELADCKQNKLEVVSDYEELNQYNKTLMEDFRTFDNPFYTLISYDSISMFNDVCETLEQ</sequence>
<dbReference type="AlphaFoldDB" id="A0A1I0EP88"/>
<feature type="transmembrane region" description="Helical" evidence="1">
    <location>
        <begin position="50"/>
        <end position="71"/>
    </location>
</feature>
<protein>
    <recommendedName>
        <fullName evidence="4">DUF4153 domain-containing protein</fullName>
    </recommendedName>
</protein>
<evidence type="ECO:0000313" key="3">
    <source>
        <dbReference type="Proteomes" id="UP000242642"/>
    </source>
</evidence>
<keyword evidence="1" id="KW-0812">Transmembrane</keyword>
<keyword evidence="1" id="KW-1133">Transmembrane helix</keyword>
<feature type="transmembrane region" description="Helical" evidence="1">
    <location>
        <begin position="115"/>
        <end position="137"/>
    </location>
</feature>
<keyword evidence="1" id="KW-0472">Membrane</keyword>
<name>A0A1I0EP88_9GAMM</name>
<feature type="transmembrane region" description="Helical" evidence="1">
    <location>
        <begin position="258"/>
        <end position="278"/>
    </location>
</feature>
<dbReference type="EMBL" id="FOHV01000029">
    <property type="protein sequence ID" value="SET47150.1"/>
    <property type="molecule type" value="Genomic_DNA"/>
</dbReference>
<evidence type="ECO:0008006" key="4">
    <source>
        <dbReference type="Google" id="ProtNLM"/>
    </source>
</evidence>
<feature type="transmembrane region" description="Helical" evidence="1">
    <location>
        <begin position="157"/>
        <end position="182"/>
    </location>
</feature>
<organism evidence="2 3">
    <name type="scientific">Thorsellia anophelis DSM 18579</name>
    <dbReference type="NCBI Taxonomy" id="1123402"/>
    <lineage>
        <taxon>Bacteria</taxon>
        <taxon>Pseudomonadati</taxon>
        <taxon>Pseudomonadota</taxon>
        <taxon>Gammaproteobacteria</taxon>
        <taxon>Enterobacterales</taxon>
        <taxon>Thorselliaceae</taxon>
        <taxon>Thorsellia</taxon>
    </lineage>
</organism>
<dbReference type="Proteomes" id="UP000242642">
    <property type="component" value="Unassembled WGS sequence"/>
</dbReference>
<feature type="transmembrane region" description="Helical" evidence="1">
    <location>
        <begin position="290"/>
        <end position="313"/>
    </location>
</feature>
<proteinExistence type="predicted"/>
<feature type="transmembrane region" description="Helical" evidence="1">
    <location>
        <begin position="325"/>
        <end position="352"/>
    </location>
</feature>
<feature type="transmembrane region" description="Helical" evidence="1">
    <location>
        <begin position="395"/>
        <end position="412"/>
    </location>
</feature>
<feature type="transmembrane region" description="Helical" evidence="1">
    <location>
        <begin position="194"/>
        <end position="216"/>
    </location>
</feature>
<reference evidence="3" key="1">
    <citation type="submission" date="2016-10" db="EMBL/GenBank/DDBJ databases">
        <authorList>
            <person name="Varghese N."/>
            <person name="Submissions S."/>
        </authorList>
    </citation>
    <scope>NUCLEOTIDE SEQUENCE [LARGE SCALE GENOMIC DNA]</scope>
    <source>
        <strain evidence="3">DSM 18579</strain>
    </source>
</reference>
<evidence type="ECO:0000256" key="1">
    <source>
        <dbReference type="SAM" id="Phobius"/>
    </source>
</evidence>